<comment type="pathway">
    <text evidence="2">Quinol/quinone metabolism; menaquinone biosynthesis.</text>
</comment>
<evidence type="ECO:0000256" key="3">
    <source>
        <dbReference type="ARBA" id="ARBA00022428"/>
    </source>
</evidence>
<dbReference type="Proteomes" id="UP000198855">
    <property type="component" value="Unassembled WGS sequence"/>
</dbReference>
<dbReference type="Gene3D" id="1.20.120.1780">
    <property type="entry name" value="UbiA prenyltransferase"/>
    <property type="match status" value="1"/>
</dbReference>
<evidence type="ECO:0000256" key="7">
    <source>
        <dbReference type="ARBA" id="ARBA00023136"/>
    </source>
</evidence>
<dbReference type="PIRSF" id="PIRSF005355">
    <property type="entry name" value="UBIAD1"/>
    <property type="match status" value="1"/>
</dbReference>
<feature type="transmembrane region" description="Helical" evidence="8">
    <location>
        <begin position="160"/>
        <end position="181"/>
    </location>
</feature>
<dbReference type="PANTHER" id="PTHR13929">
    <property type="entry name" value="1,4-DIHYDROXY-2-NAPHTHOATE OCTAPRENYLTRANSFERASE"/>
    <property type="match status" value="1"/>
</dbReference>
<keyword evidence="7 8" id="KW-0472">Membrane</keyword>
<dbReference type="PANTHER" id="PTHR13929:SF0">
    <property type="entry name" value="UBIA PRENYLTRANSFERASE DOMAIN-CONTAINING PROTEIN 1"/>
    <property type="match status" value="1"/>
</dbReference>
<dbReference type="GO" id="GO:0042371">
    <property type="term" value="P:vitamin K biosynthetic process"/>
    <property type="evidence" value="ECO:0007669"/>
    <property type="project" value="TreeGrafter"/>
</dbReference>
<dbReference type="CDD" id="cd13962">
    <property type="entry name" value="PT_UbiA_UBIAD1"/>
    <property type="match status" value="1"/>
</dbReference>
<evidence type="ECO:0000256" key="6">
    <source>
        <dbReference type="ARBA" id="ARBA00022989"/>
    </source>
</evidence>
<dbReference type="GO" id="GO:0016020">
    <property type="term" value="C:membrane"/>
    <property type="evidence" value="ECO:0007669"/>
    <property type="project" value="UniProtKB-SubCell"/>
</dbReference>
<protein>
    <submittedName>
        <fullName evidence="9">1,4-dihydroxy-2-naphthoate octaprenyltransferase</fullName>
    </submittedName>
</protein>
<keyword evidence="10" id="KW-1185">Reference proteome</keyword>
<evidence type="ECO:0000256" key="2">
    <source>
        <dbReference type="ARBA" id="ARBA00004863"/>
    </source>
</evidence>
<feature type="transmembrane region" description="Helical" evidence="8">
    <location>
        <begin position="49"/>
        <end position="66"/>
    </location>
</feature>
<evidence type="ECO:0000256" key="5">
    <source>
        <dbReference type="ARBA" id="ARBA00022692"/>
    </source>
</evidence>
<dbReference type="STRING" id="1045775.SAMN05216378_0525"/>
<feature type="transmembrane region" description="Helical" evidence="8">
    <location>
        <begin position="21"/>
        <end position="43"/>
    </location>
</feature>
<keyword evidence="6 8" id="KW-1133">Transmembrane helix</keyword>
<evidence type="ECO:0000256" key="1">
    <source>
        <dbReference type="ARBA" id="ARBA00004141"/>
    </source>
</evidence>
<comment type="subcellular location">
    <subcellularLocation>
        <location evidence="1">Membrane</location>
        <topology evidence="1">Multi-pass membrane protein</topology>
    </subcellularLocation>
</comment>
<feature type="transmembrane region" description="Helical" evidence="8">
    <location>
        <begin position="233"/>
        <end position="253"/>
    </location>
</feature>
<dbReference type="InterPro" id="IPR026046">
    <property type="entry name" value="UBIAD1"/>
</dbReference>
<sequence length="315" mass="34478">MKVKGETSSLSNIMKQFMKASRIRVLPVMLIPVALGALGAFVWDENFDFWLFLLTLVGSGAAHLFSNMINDLWDYYNGTDEAAKQAEGVISTNSGYLTNGTWSIRAFAAVTWSLFGIAAVSGIILSVISGWPVIVFGGLGGLIAYFYVAPPIRFGYRGKGYSEVAILLSFGILPVAGAYYVQSSQLDYRALLLSLPIGLLTTLILFNHHFLHWQADKQAGKKTLVVVWGEQRALVFSRWLLVLAYASIIVCVITRALPWYALIGLLTVIPLYAVYGKLKEHNPSHAYLPLMGGSVKATNRCGVILIIALLIQGLL</sequence>
<feature type="transmembrane region" description="Helical" evidence="8">
    <location>
        <begin position="259"/>
        <end position="276"/>
    </location>
</feature>
<feature type="transmembrane region" description="Helical" evidence="8">
    <location>
        <begin position="131"/>
        <end position="148"/>
    </location>
</feature>
<dbReference type="InterPro" id="IPR000537">
    <property type="entry name" value="UbiA_prenyltransferase"/>
</dbReference>
<dbReference type="EMBL" id="FOMT01000001">
    <property type="protein sequence ID" value="SFD58290.1"/>
    <property type="molecule type" value="Genomic_DNA"/>
</dbReference>
<dbReference type="GO" id="GO:0004659">
    <property type="term" value="F:prenyltransferase activity"/>
    <property type="evidence" value="ECO:0007669"/>
    <property type="project" value="InterPro"/>
</dbReference>
<dbReference type="InterPro" id="IPR044878">
    <property type="entry name" value="UbiA_sf"/>
</dbReference>
<dbReference type="OrthoDB" id="9767568at2"/>
<keyword evidence="3" id="KW-0474">Menaquinone biosynthesis</keyword>
<organism evidence="9 10">
    <name type="scientific">Paenibacillus catalpae</name>
    <dbReference type="NCBI Taxonomy" id="1045775"/>
    <lineage>
        <taxon>Bacteria</taxon>
        <taxon>Bacillati</taxon>
        <taxon>Bacillota</taxon>
        <taxon>Bacilli</taxon>
        <taxon>Bacillales</taxon>
        <taxon>Paenibacillaceae</taxon>
        <taxon>Paenibacillus</taxon>
    </lineage>
</organism>
<dbReference type="Pfam" id="PF01040">
    <property type="entry name" value="UbiA"/>
    <property type="match status" value="1"/>
</dbReference>
<feature type="transmembrane region" description="Helical" evidence="8">
    <location>
        <begin position="297"/>
        <end position="314"/>
    </location>
</feature>
<gene>
    <name evidence="9" type="ORF">SAMN05216378_0525</name>
</gene>
<reference evidence="10" key="1">
    <citation type="submission" date="2016-10" db="EMBL/GenBank/DDBJ databases">
        <authorList>
            <person name="Varghese N."/>
            <person name="Submissions S."/>
        </authorList>
    </citation>
    <scope>NUCLEOTIDE SEQUENCE [LARGE SCALE GENOMIC DNA]</scope>
    <source>
        <strain evidence="10">CGMCC 1.10784</strain>
    </source>
</reference>
<dbReference type="UniPathway" id="UPA00079"/>
<dbReference type="Gene3D" id="1.10.357.140">
    <property type="entry name" value="UbiA prenyltransferase"/>
    <property type="match status" value="1"/>
</dbReference>
<evidence type="ECO:0000313" key="10">
    <source>
        <dbReference type="Proteomes" id="UP000198855"/>
    </source>
</evidence>
<keyword evidence="5 8" id="KW-0812">Transmembrane</keyword>
<evidence type="ECO:0000313" key="9">
    <source>
        <dbReference type="EMBL" id="SFD58290.1"/>
    </source>
</evidence>
<evidence type="ECO:0000256" key="4">
    <source>
        <dbReference type="ARBA" id="ARBA00022679"/>
    </source>
</evidence>
<accession>A0A1I1TRZ8</accession>
<name>A0A1I1TRZ8_9BACL</name>
<proteinExistence type="predicted"/>
<keyword evidence="4 9" id="KW-0808">Transferase</keyword>
<evidence type="ECO:0000256" key="8">
    <source>
        <dbReference type="SAM" id="Phobius"/>
    </source>
</evidence>
<dbReference type="GO" id="GO:0009234">
    <property type="term" value="P:menaquinone biosynthetic process"/>
    <property type="evidence" value="ECO:0007669"/>
    <property type="project" value="UniProtKB-UniPathway"/>
</dbReference>
<feature type="transmembrane region" description="Helical" evidence="8">
    <location>
        <begin position="193"/>
        <end position="212"/>
    </location>
</feature>
<dbReference type="AlphaFoldDB" id="A0A1I1TRZ8"/>
<feature type="transmembrane region" description="Helical" evidence="8">
    <location>
        <begin position="106"/>
        <end position="125"/>
    </location>
</feature>